<keyword evidence="3" id="KW-0548">Nucleotidyltransferase</keyword>
<keyword evidence="4" id="KW-1185">Reference proteome</keyword>
<dbReference type="FunFam" id="3.40.50.720:FF:000080">
    <property type="entry name" value="Thiazole biosynthesis adenylyltransferase ThiF"/>
    <property type="match status" value="1"/>
</dbReference>
<dbReference type="InterPro" id="IPR045886">
    <property type="entry name" value="ThiF/MoeB/HesA"/>
</dbReference>
<organism evidence="3 4">
    <name type="scientific">Maritalea myrionectae</name>
    <dbReference type="NCBI Taxonomy" id="454601"/>
    <lineage>
        <taxon>Bacteria</taxon>
        <taxon>Pseudomonadati</taxon>
        <taxon>Pseudomonadota</taxon>
        <taxon>Alphaproteobacteria</taxon>
        <taxon>Hyphomicrobiales</taxon>
        <taxon>Devosiaceae</taxon>
        <taxon>Maritalea</taxon>
    </lineage>
</organism>
<dbReference type="STRING" id="1122213.GCA_000423365_01727"/>
<dbReference type="InterPro" id="IPR036873">
    <property type="entry name" value="Rhodanese-like_dom_sf"/>
</dbReference>
<dbReference type="GO" id="GO:0005829">
    <property type="term" value="C:cytosol"/>
    <property type="evidence" value="ECO:0007669"/>
    <property type="project" value="TreeGrafter"/>
</dbReference>
<dbReference type="GO" id="GO:0008146">
    <property type="term" value="F:sulfotransferase activity"/>
    <property type="evidence" value="ECO:0007669"/>
    <property type="project" value="TreeGrafter"/>
</dbReference>
<proteinExistence type="inferred from homology"/>
<dbReference type="Proteomes" id="UP000258927">
    <property type="component" value="Chromosome"/>
</dbReference>
<dbReference type="Pfam" id="PF00899">
    <property type="entry name" value="ThiF"/>
    <property type="match status" value="1"/>
</dbReference>
<reference evidence="3 4" key="1">
    <citation type="submission" date="2017-05" db="EMBL/GenBank/DDBJ databases">
        <title>Genome Analysis of Maritalea myrionectae HL2708#5.</title>
        <authorList>
            <consortium name="Cotde Inc.-PKNU"/>
            <person name="Jang D."/>
            <person name="Oh H.-M."/>
        </authorList>
    </citation>
    <scope>NUCLEOTIDE SEQUENCE [LARGE SCALE GENOMIC DNA]</scope>
    <source>
        <strain evidence="3 4">HL2708#5</strain>
    </source>
</reference>
<dbReference type="GO" id="GO:0008641">
    <property type="term" value="F:ubiquitin-like modifier activating enzyme activity"/>
    <property type="evidence" value="ECO:0007669"/>
    <property type="project" value="InterPro"/>
</dbReference>
<dbReference type="InterPro" id="IPR000594">
    <property type="entry name" value="ThiF_NAD_FAD-bd"/>
</dbReference>
<evidence type="ECO:0000313" key="4">
    <source>
        <dbReference type="Proteomes" id="UP000258927"/>
    </source>
</evidence>
<evidence type="ECO:0000259" key="2">
    <source>
        <dbReference type="Pfam" id="PF00899"/>
    </source>
</evidence>
<gene>
    <name evidence="3" type="ORF">MXMO3_01069</name>
</gene>
<evidence type="ECO:0000313" key="3">
    <source>
        <dbReference type="EMBL" id="AVX03600.1"/>
    </source>
</evidence>
<protein>
    <submittedName>
        <fullName evidence="3">Molybdopterin-synthase adenylyltransferase</fullName>
    </submittedName>
</protein>
<dbReference type="AlphaFoldDB" id="A0A2R4MC70"/>
<dbReference type="EMBL" id="CP021330">
    <property type="protein sequence ID" value="AVX03600.1"/>
    <property type="molecule type" value="Genomic_DNA"/>
</dbReference>
<accession>A0A2R4MC70</accession>
<comment type="similarity">
    <text evidence="1">Belongs to the HesA/MoeB/ThiF family.</text>
</comment>
<dbReference type="GO" id="GO:0016779">
    <property type="term" value="F:nucleotidyltransferase activity"/>
    <property type="evidence" value="ECO:0007669"/>
    <property type="project" value="UniProtKB-KW"/>
</dbReference>
<dbReference type="GO" id="GO:0004792">
    <property type="term" value="F:thiosulfate-cyanide sulfurtransferase activity"/>
    <property type="evidence" value="ECO:0007669"/>
    <property type="project" value="TreeGrafter"/>
</dbReference>
<dbReference type="PANTHER" id="PTHR10953">
    <property type="entry name" value="UBIQUITIN-ACTIVATING ENZYME E1"/>
    <property type="match status" value="1"/>
</dbReference>
<feature type="domain" description="THIF-type NAD/FAD binding fold" evidence="2">
    <location>
        <begin position="10"/>
        <end position="233"/>
    </location>
</feature>
<dbReference type="CDD" id="cd00757">
    <property type="entry name" value="ThiF_MoeB_HesA_family"/>
    <property type="match status" value="1"/>
</dbReference>
<dbReference type="KEGG" id="mmyr:MXMO3_01069"/>
<sequence>MDQDMFMTRYQRQMQLPEVGRDGQAKLARAHVLVVGAGGLGSPVLHYLAGAGVGSLTIVDPDCVEESNLHRQPLFETKDIGAFKAKRARDQLLARNPYIVVQSIAEALTPDNAESLVADSDIVVDAADSFAVSYILSDQCLAQKKPMISASVLGQAGYAGGFCGGAPSLRAVFPDLPTQAANCATAGVLGPVVGMIGAMQAQMVLAVLLGQSPSPLGQVVRMDARNLSFSSFSFLGAAEPSAAWPFLGREGVRCDDLVFDLRGEGEAPEMIVTQAQRRQIDGLAGANFHDGQRLVLACQTGLRAWRGAKQLQAQGHKNLALMAACAC</sequence>
<dbReference type="SUPFAM" id="SSF69572">
    <property type="entry name" value="Activating enzymes of the ubiquitin-like proteins"/>
    <property type="match status" value="1"/>
</dbReference>
<evidence type="ECO:0000256" key="1">
    <source>
        <dbReference type="ARBA" id="ARBA00009919"/>
    </source>
</evidence>
<name>A0A2R4MC70_9HYPH</name>
<dbReference type="InterPro" id="IPR035985">
    <property type="entry name" value="Ubiquitin-activating_enz"/>
</dbReference>
<keyword evidence="3" id="KW-0808">Transferase</keyword>
<dbReference type="Gene3D" id="3.40.50.720">
    <property type="entry name" value="NAD(P)-binding Rossmann-like Domain"/>
    <property type="match status" value="1"/>
</dbReference>
<dbReference type="SUPFAM" id="SSF52821">
    <property type="entry name" value="Rhodanese/Cell cycle control phosphatase"/>
    <property type="match status" value="1"/>
</dbReference>
<dbReference type="PANTHER" id="PTHR10953:SF102">
    <property type="entry name" value="ADENYLYLTRANSFERASE AND SULFURTRANSFERASE MOCS3"/>
    <property type="match status" value="1"/>
</dbReference>